<dbReference type="AlphaFoldDB" id="A0A6M4PIH8"/>
<dbReference type="EMBL" id="CP053189">
    <property type="protein sequence ID" value="QJS10901.1"/>
    <property type="molecule type" value="Genomic_DNA"/>
</dbReference>
<reference evidence="2 3" key="1">
    <citation type="submission" date="2020-05" db="EMBL/GenBank/DDBJ databases">
        <authorList>
            <person name="Li K."/>
        </authorList>
    </citation>
    <scope>NUCLEOTIDE SEQUENCE [LARGE SCALE GENOMIC DNA]</scope>
    <source>
        <strain evidence="3">jing01</strain>
    </source>
</reference>
<protein>
    <submittedName>
        <fullName evidence="2">Uncharacterized protein</fullName>
    </submittedName>
</protein>
<keyword evidence="3" id="KW-1185">Reference proteome</keyword>
<organism evidence="2 3">
    <name type="scientific">Streptomyces argyrophylli</name>
    <dbReference type="NCBI Taxonomy" id="2726118"/>
    <lineage>
        <taxon>Bacteria</taxon>
        <taxon>Bacillati</taxon>
        <taxon>Actinomycetota</taxon>
        <taxon>Actinomycetes</taxon>
        <taxon>Kitasatosporales</taxon>
        <taxon>Streptomycetaceae</taxon>
        <taxon>Streptomyces</taxon>
    </lineage>
</organism>
<proteinExistence type="predicted"/>
<accession>A0A6M4PIH8</accession>
<dbReference type="RefSeq" id="WP_171154409.1">
    <property type="nucleotide sequence ID" value="NZ_CP053189.1"/>
</dbReference>
<feature type="region of interest" description="Disordered" evidence="1">
    <location>
        <begin position="230"/>
        <end position="255"/>
    </location>
</feature>
<evidence type="ECO:0000313" key="3">
    <source>
        <dbReference type="Proteomes" id="UP000502641"/>
    </source>
</evidence>
<dbReference type="KEGG" id="sarg:HKX69_16500"/>
<evidence type="ECO:0000256" key="1">
    <source>
        <dbReference type="SAM" id="MobiDB-lite"/>
    </source>
</evidence>
<name>A0A6M4PIH8_9ACTN</name>
<sequence>MTLSRWSRRRVRRMLRRRLSRFEVRLPSKVPGIGFTARITATVITDPPYPERTDDLAAAIRATLRKAAYDVSRKCDPADLATARDTCGRHLASRRSLATEPPVEYEAVLTLDLLPDDQAAVRSLLAAQRRQAASDLLRRQTTEAMAEELTHPAALLVRWIEQQPDDWKNLPSPETLRKITEAFSQYRPEAERTVEYAALEVIREFLDSFQDPPQRRMVYEVLAAGMRHAQRPDHAAKAEALVNGHPGPSAPENGS</sequence>
<gene>
    <name evidence="2" type="ORF">HKX69_16500</name>
</gene>
<dbReference type="Proteomes" id="UP000502641">
    <property type="component" value="Chromosome"/>
</dbReference>
<evidence type="ECO:0000313" key="2">
    <source>
        <dbReference type="EMBL" id="QJS10901.1"/>
    </source>
</evidence>